<proteinExistence type="predicted"/>
<organism evidence="1">
    <name type="scientific">Picea glauca</name>
    <name type="common">White spruce</name>
    <name type="synonym">Pinus glauca</name>
    <dbReference type="NCBI Taxonomy" id="3330"/>
    <lineage>
        <taxon>Eukaryota</taxon>
        <taxon>Viridiplantae</taxon>
        <taxon>Streptophyta</taxon>
        <taxon>Embryophyta</taxon>
        <taxon>Tracheophyta</taxon>
        <taxon>Spermatophyta</taxon>
        <taxon>Pinopsida</taxon>
        <taxon>Pinidae</taxon>
        <taxon>Conifers I</taxon>
        <taxon>Pinales</taxon>
        <taxon>Pinaceae</taxon>
        <taxon>Picea</taxon>
    </lineage>
</organism>
<protein>
    <submittedName>
        <fullName evidence="1">Uncharacterized protein</fullName>
    </submittedName>
</protein>
<dbReference type="EMBL" id="LKAM01000007">
    <property type="protein sequence ID" value="KUM47350.1"/>
    <property type="molecule type" value="Genomic_DNA"/>
</dbReference>
<comment type="caution">
    <text evidence="1">The sequence shown here is derived from an EMBL/GenBank/DDBJ whole genome shotgun (WGS) entry which is preliminary data.</text>
</comment>
<gene>
    <name evidence="1" type="ORF">ABT39_MTgene5535</name>
</gene>
<evidence type="ECO:0000313" key="1">
    <source>
        <dbReference type="EMBL" id="KUM47350.1"/>
    </source>
</evidence>
<name>A0A101LXX3_PICGL</name>
<reference evidence="1" key="1">
    <citation type="journal article" date="2015" name="Genome Biol. Evol.">
        <title>Organellar Genomes of White Spruce (Picea glauca): Assembly and Annotation.</title>
        <authorList>
            <person name="Jackman S.D."/>
            <person name="Warren R.L."/>
            <person name="Gibb E.A."/>
            <person name="Vandervalk B.P."/>
            <person name="Mohamadi H."/>
            <person name="Chu J."/>
            <person name="Raymond A."/>
            <person name="Pleasance S."/>
            <person name="Coope R."/>
            <person name="Wildung M.R."/>
            <person name="Ritland C.E."/>
            <person name="Bousquet J."/>
            <person name="Jones S.J."/>
            <person name="Bohlmann J."/>
            <person name="Birol I."/>
        </authorList>
    </citation>
    <scope>NUCLEOTIDE SEQUENCE [LARGE SCALE GENOMIC DNA]</scope>
    <source>
        <tissue evidence="1">Flushing bud</tissue>
    </source>
</reference>
<keyword evidence="1" id="KW-0496">Mitochondrion</keyword>
<sequence length="92" mass="10983">MLLAWVLVLLACWLFCMSYIYIYIPILYAQVEMFGYIEKLKPLLTLTKSSPVHIPVWSLKRSTYAIIFVYIYSYPHPVYCWQPLVYICFACR</sequence>
<accession>A0A101LXX3</accession>
<dbReference type="AlphaFoldDB" id="A0A101LXX3"/>
<geneLocation type="mitochondrion" evidence="1"/>